<evidence type="ECO:0000313" key="5">
    <source>
        <dbReference type="EMBL" id="KRN65442.1"/>
    </source>
</evidence>
<comment type="similarity">
    <text evidence="1">Belongs to the glycosyl hydrolase 13 family.</text>
</comment>
<keyword evidence="3" id="KW-0326">Glycosidase</keyword>
<dbReference type="PANTHER" id="PTHR10357:SF179">
    <property type="entry name" value="NEUTRAL AND BASIC AMINO ACID TRANSPORT PROTEIN RBAT"/>
    <property type="match status" value="1"/>
</dbReference>
<evidence type="ECO:0000256" key="3">
    <source>
        <dbReference type="ARBA" id="ARBA00023295"/>
    </source>
</evidence>
<dbReference type="Gene3D" id="3.20.20.80">
    <property type="entry name" value="Glycosidases"/>
    <property type="match status" value="1"/>
</dbReference>
<proteinExistence type="inferred from homology"/>
<dbReference type="InterPro" id="IPR013780">
    <property type="entry name" value="Glyco_hydro_b"/>
</dbReference>
<evidence type="ECO:0000313" key="6">
    <source>
        <dbReference type="Proteomes" id="UP000051568"/>
    </source>
</evidence>
<dbReference type="Gene3D" id="2.60.40.1180">
    <property type="entry name" value="Golgi alpha-mannosidase II"/>
    <property type="match status" value="1"/>
</dbReference>
<dbReference type="SMART" id="SM00642">
    <property type="entry name" value="Aamy"/>
    <property type="match status" value="1"/>
</dbReference>
<dbReference type="PANTHER" id="PTHR10357">
    <property type="entry name" value="ALPHA-AMYLASE FAMILY MEMBER"/>
    <property type="match status" value="1"/>
</dbReference>
<comment type="caution">
    <text evidence="5">The sequence shown here is derived from an EMBL/GenBank/DDBJ whole genome shotgun (WGS) entry which is preliminary data.</text>
</comment>
<dbReference type="AlphaFoldDB" id="A0A0R2IK91"/>
<evidence type="ECO:0000259" key="4">
    <source>
        <dbReference type="SMART" id="SM00642"/>
    </source>
</evidence>
<keyword evidence="2" id="KW-0378">Hydrolase</keyword>
<dbReference type="InterPro" id="IPR045857">
    <property type="entry name" value="O16G_dom_2"/>
</dbReference>
<dbReference type="Pfam" id="PF00128">
    <property type="entry name" value="Alpha-amylase"/>
    <property type="match status" value="1"/>
</dbReference>
<dbReference type="GO" id="GO:0004556">
    <property type="term" value="F:alpha-amylase activity"/>
    <property type="evidence" value="ECO:0007669"/>
    <property type="project" value="TreeGrafter"/>
</dbReference>
<dbReference type="EMBL" id="JQBR01000009">
    <property type="protein sequence ID" value="KRN65442.1"/>
    <property type="molecule type" value="Genomic_DNA"/>
</dbReference>
<sequence length="567" mass="65348">MLANEKVFKKGGAAMGNWYEQAIIYQIYPKSFKDSNNDGIGDLVGITQKLDYVQNLGANTIWLNPIFVSPQVDNGYDVSNYFAIDPLLGNMNDFKEMVTQIHKRNMHLILDLPINDTSDQHPWFQDAIANKDSIFREYYIWQEKDGQRPNNWGSFFGGSVWAPDPKGGSQYYCHVFDKKMPDLNWQNPEVRKSMADIAKFWVDKGVDGFRLDAFIHIAKANFEQQILNQKEKYPVDSAFYANLPEVKNYLKDFVKAVKAYKPDVFFLGEASSADAYQAAEYTRPSQFGCDMVVTSDNYGEVYPLKDKKLPMFFQPRYLDVKRLKETFSIWEAVLSQTSLPALTWGNHDISRVLDRLHVDESDQDLPKALAACMYLQRGVPIIYYGEEIGMRNLKYKKLKDFHDQRGVDLIQFMQEKGYSDQEIIDLLNQQDEMTARGPFQWQNDKYVGFSTHHPWNWAEHNEVTAAESLRESDGQLEFYKALLKIKASPLFEAGSYLLLDTQPQIYAYERKLNKQRAFVIVNFGTQTVKYRIPTLKVVHTLLSNKASSLVDNVVTIEAHGSIVIEEK</sequence>
<evidence type="ECO:0000256" key="2">
    <source>
        <dbReference type="ARBA" id="ARBA00022801"/>
    </source>
</evidence>
<feature type="domain" description="Glycosyl hydrolase family 13 catalytic" evidence="4">
    <location>
        <begin position="26"/>
        <end position="420"/>
    </location>
</feature>
<dbReference type="SUPFAM" id="SSF51445">
    <property type="entry name" value="(Trans)glycosidases"/>
    <property type="match status" value="1"/>
</dbReference>
<dbReference type="InterPro" id="IPR006047">
    <property type="entry name" value="GH13_cat_dom"/>
</dbReference>
<dbReference type="STRING" id="319652.IV80_GL001948"/>
<accession>A0A0R2IK91</accession>
<evidence type="ECO:0000256" key="1">
    <source>
        <dbReference type="ARBA" id="ARBA00008061"/>
    </source>
</evidence>
<dbReference type="Gene3D" id="3.90.400.10">
    <property type="entry name" value="Oligo-1,6-glucosidase, Domain 2"/>
    <property type="match status" value="1"/>
</dbReference>
<dbReference type="CDD" id="cd11333">
    <property type="entry name" value="AmyAc_SI_OligoGlu_DGase"/>
    <property type="match status" value="1"/>
</dbReference>
<keyword evidence="6" id="KW-1185">Reference proteome</keyword>
<dbReference type="InterPro" id="IPR056300">
    <property type="entry name" value="SusG-like_C"/>
</dbReference>
<organism evidence="5 6">
    <name type="scientific">Pediococcus cellicola</name>
    <dbReference type="NCBI Taxonomy" id="319652"/>
    <lineage>
        <taxon>Bacteria</taxon>
        <taxon>Bacillati</taxon>
        <taxon>Bacillota</taxon>
        <taxon>Bacilli</taxon>
        <taxon>Lactobacillales</taxon>
        <taxon>Lactobacillaceae</taxon>
        <taxon>Pediococcus</taxon>
    </lineage>
</organism>
<protein>
    <submittedName>
        <fullName evidence="5">Oligo-1,6-glucosidase</fullName>
    </submittedName>
</protein>
<name>A0A0R2IK91_9LACO</name>
<reference evidence="5 6" key="1">
    <citation type="journal article" date="2015" name="Genome Announc.">
        <title>Expanding the biotechnology potential of lactobacilli through comparative genomics of 213 strains and associated genera.</title>
        <authorList>
            <person name="Sun Z."/>
            <person name="Harris H.M."/>
            <person name="McCann A."/>
            <person name="Guo C."/>
            <person name="Argimon S."/>
            <person name="Zhang W."/>
            <person name="Yang X."/>
            <person name="Jeffery I.B."/>
            <person name="Cooney J.C."/>
            <person name="Kagawa T.F."/>
            <person name="Liu W."/>
            <person name="Song Y."/>
            <person name="Salvetti E."/>
            <person name="Wrobel A."/>
            <person name="Rasinkangas P."/>
            <person name="Parkhill J."/>
            <person name="Rea M.C."/>
            <person name="O'Sullivan O."/>
            <person name="Ritari J."/>
            <person name="Douillard F.P."/>
            <person name="Paul Ross R."/>
            <person name="Yang R."/>
            <person name="Briner A.E."/>
            <person name="Felis G.E."/>
            <person name="de Vos W.M."/>
            <person name="Barrangou R."/>
            <person name="Klaenhammer T.R."/>
            <person name="Caufield P.W."/>
            <person name="Cui Y."/>
            <person name="Zhang H."/>
            <person name="O'Toole P.W."/>
        </authorList>
    </citation>
    <scope>NUCLEOTIDE SEQUENCE [LARGE SCALE GENOMIC DNA]</scope>
    <source>
        <strain evidence="5 6">DSM 17757</strain>
    </source>
</reference>
<dbReference type="InterPro" id="IPR017853">
    <property type="entry name" value="GH"/>
</dbReference>
<dbReference type="PATRIC" id="fig|319652.3.peg.1983"/>
<dbReference type="GO" id="GO:0009313">
    <property type="term" value="P:oligosaccharide catabolic process"/>
    <property type="evidence" value="ECO:0007669"/>
    <property type="project" value="TreeGrafter"/>
</dbReference>
<gene>
    <name evidence="5" type="ORF">IV80_GL001948</name>
</gene>
<dbReference type="Proteomes" id="UP000051568">
    <property type="component" value="Unassembled WGS sequence"/>
</dbReference>
<dbReference type="Pfam" id="PF23915">
    <property type="entry name" value="SusG_C"/>
    <property type="match status" value="1"/>
</dbReference>
<dbReference type="FunFam" id="3.90.400.10:FF:000002">
    <property type="entry name" value="Sucrose isomerase"/>
    <property type="match status" value="1"/>
</dbReference>
<dbReference type="SUPFAM" id="SSF51011">
    <property type="entry name" value="Glycosyl hydrolase domain"/>
    <property type="match status" value="1"/>
</dbReference>